<dbReference type="CDD" id="cd00585">
    <property type="entry name" value="Peptidase_C1B"/>
    <property type="match status" value="1"/>
</dbReference>
<dbReference type="GO" id="GO:0009636">
    <property type="term" value="P:response to toxic substance"/>
    <property type="evidence" value="ECO:0007669"/>
    <property type="project" value="TreeGrafter"/>
</dbReference>
<comment type="catalytic activity">
    <reaction evidence="1 9">
        <text>Inactivates bleomycin B2 (a cytotoxic glycometallopeptide) by hydrolysis of a carboxyamide bond of beta-aminoalanine, but also shows general aminopeptidase activity. The specificity varies somewhat with source, but amino acid arylamides of Met, Leu and Ala are preferred.</text>
        <dbReference type="EC" id="3.4.22.40"/>
    </reaction>
</comment>
<evidence type="ECO:0000256" key="3">
    <source>
        <dbReference type="ARBA" id="ARBA00016900"/>
    </source>
</evidence>
<dbReference type="SUPFAM" id="SSF54001">
    <property type="entry name" value="Cysteine proteinases"/>
    <property type="match status" value="1"/>
</dbReference>
<reference evidence="12" key="1">
    <citation type="submission" date="2016-06" db="EMBL/GenBank/DDBJ databases">
        <title>Draft Genome sequence of the fungus Inonotus baumii.</title>
        <authorList>
            <person name="Zhu H."/>
            <person name="Lin W."/>
        </authorList>
    </citation>
    <scope>NUCLEOTIDE SEQUENCE</scope>
    <source>
        <strain evidence="12">821</strain>
    </source>
</reference>
<keyword evidence="9" id="KW-0496">Mitochondrion</keyword>
<name>A0A9Q5N7C7_SANBA</name>
<feature type="compositionally biased region" description="Basic and acidic residues" evidence="11">
    <location>
        <begin position="34"/>
        <end position="50"/>
    </location>
</feature>
<protein>
    <recommendedName>
        <fullName evidence="3 9">Cysteine proteinase 1, mitochondrial</fullName>
        <ecNumber evidence="2 9">3.4.22.40</ecNumber>
    </recommendedName>
</protein>
<evidence type="ECO:0000256" key="7">
    <source>
        <dbReference type="ARBA" id="ARBA00025347"/>
    </source>
</evidence>
<keyword evidence="9" id="KW-0963">Cytoplasm</keyword>
<feature type="active site" evidence="10">
    <location>
        <position position="127"/>
    </location>
</feature>
<evidence type="ECO:0000256" key="1">
    <source>
        <dbReference type="ARBA" id="ARBA00000423"/>
    </source>
</evidence>
<feature type="region of interest" description="Disordered" evidence="11">
    <location>
        <begin position="14"/>
        <end position="58"/>
    </location>
</feature>
<dbReference type="PANTHER" id="PTHR10363:SF2">
    <property type="entry name" value="BLEOMYCIN HYDROLASE"/>
    <property type="match status" value="1"/>
</dbReference>
<dbReference type="GO" id="GO:0043418">
    <property type="term" value="P:homocysteine catabolic process"/>
    <property type="evidence" value="ECO:0007669"/>
    <property type="project" value="TreeGrafter"/>
</dbReference>
<comment type="function">
    <text evidence="9">Has aminopeptidase activity, shortening substrate peptides sequentially by 1 amino acid. Has bleomycin hydrolase activity, which can protect the cell from the toxic effects of bleomycin. Has homocysteine-thiolactonase activity, protecting the cell against homocysteine toxicity.</text>
</comment>
<dbReference type="GO" id="GO:0005739">
    <property type="term" value="C:mitochondrion"/>
    <property type="evidence" value="ECO:0007669"/>
    <property type="project" value="UniProtKB-SubCell"/>
</dbReference>
<dbReference type="InterPro" id="IPR000169">
    <property type="entry name" value="Pept_cys_AS"/>
</dbReference>
<evidence type="ECO:0000256" key="4">
    <source>
        <dbReference type="ARBA" id="ARBA00022670"/>
    </source>
</evidence>
<dbReference type="PIRSF" id="PIRSF005700">
    <property type="entry name" value="PepC"/>
    <property type="match status" value="1"/>
</dbReference>
<dbReference type="EC" id="3.4.22.40" evidence="2 9"/>
<dbReference type="EMBL" id="LNZH02000150">
    <property type="protein sequence ID" value="OCB89732.1"/>
    <property type="molecule type" value="Genomic_DNA"/>
</dbReference>
<organism evidence="12 13">
    <name type="scientific">Sanghuangporus baumii</name>
    <name type="common">Phellinus baumii</name>
    <dbReference type="NCBI Taxonomy" id="108892"/>
    <lineage>
        <taxon>Eukaryota</taxon>
        <taxon>Fungi</taxon>
        <taxon>Dikarya</taxon>
        <taxon>Basidiomycota</taxon>
        <taxon>Agaricomycotina</taxon>
        <taxon>Agaricomycetes</taxon>
        <taxon>Hymenochaetales</taxon>
        <taxon>Hymenochaetaceae</taxon>
        <taxon>Sanghuangporus</taxon>
    </lineage>
</organism>
<evidence type="ECO:0000313" key="12">
    <source>
        <dbReference type="EMBL" id="OCB89732.1"/>
    </source>
</evidence>
<comment type="function">
    <text evidence="7">The normal physiological role of the enzyme is unknown, but it is not essential for the viability of yeast cells. Has aminopeptidase activity, shortening substrate peptides sequentially by 1 amino acid. Has bleomycin hydrolase activity, which can protect the cell from the toxic effects of bleomycin. Has homocysteine-thiolactonase activity, protecting the cell against homocysteine toxicity. Acts as a repressor in the GAL4 regulatory system, but this does not require either the peptidase or nucleic acid-binding activities.</text>
</comment>
<accession>A0A9Q5N7C7</accession>
<proteinExistence type="inferred from homology"/>
<comment type="caution">
    <text evidence="12">The sequence shown here is derived from an EMBL/GenBank/DDBJ whole genome shotgun (WGS) entry which is preliminary data.</text>
</comment>
<keyword evidence="4 9" id="KW-0645">Protease</keyword>
<keyword evidence="13" id="KW-1185">Reference proteome</keyword>
<dbReference type="PROSITE" id="PS00139">
    <property type="entry name" value="THIOL_PROTEASE_CYS"/>
    <property type="match status" value="1"/>
</dbReference>
<dbReference type="GO" id="GO:0006508">
    <property type="term" value="P:proteolysis"/>
    <property type="evidence" value="ECO:0007669"/>
    <property type="project" value="UniProtKB-KW"/>
</dbReference>
<dbReference type="AlphaFoldDB" id="A0A9Q5N7C7"/>
<evidence type="ECO:0000313" key="13">
    <source>
        <dbReference type="Proteomes" id="UP000757232"/>
    </source>
</evidence>
<comment type="subunit">
    <text evidence="8">Homohexamer. Binds to nucleic acids. Binds single-stranded DNA and RNA with higher affinity than double-stranded DNA.</text>
</comment>
<evidence type="ECO:0000256" key="9">
    <source>
        <dbReference type="PIRNR" id="PIRNR005700"/>
    </source>
</evidence>
<evidence type="ECO:0000256" key="10">
    <source>
        <dbReference type="PIRSR" id="PIRSR005700-1"/>
    </source>
</evidence>
<keyword evidence="6 9" id="KW-0788">Thiol protease</keyword>
<evidence type="ECO:0000256" key="6">
    <source>
        <dbReference type="ARBA" id="ARBA00022807"/>
    </source>
</evidence>
<comment type="subcellular location">
    <subcellularLocation>
        <location evidence="9">Mitochondrion</location>
    </subcellularLocation>
    <subcellularLocation>
        <location evidence="9">Cytoplasm</location>
    </subcellularLocation>
</comment>
<evidence type="ECO:0000256" key="8">
    <source>
        <dbReference type="ARBA" id="ARBA00026080"/>
    </source>
</evidence>
<gene>
    <name evidence="12" type="ORF">A7U60_g3080</name>
</gene>
<dbReference type="OrthoDB" id="2666448at2759"/>
<evidence type="ECO:0000256" key="5">
    <source>
        <dbReference type="ARBA" id="ARBA00022801"/>
    </source>
</evidence>
<dbReference type="Pfam" id="PF03051">
    <property type="entry name" value="Peptidase_C1_2"/>
    <property type="match status" value="1"/>
</dbReference>
<dbReference type="PANTHER" id="PTHR10363">
    <property type="entry name" value="BLEOMYCIN HYDROLASE"/>
    <property type="match status" value="1"/>
</dbReference>
<dbReference type="GO" id="GO:0004197">
    <property type="term" value="F:cysteine-type endopeptidase activity"/>
    <property type="evidence" value="ECO:0007669"/>
    <property type="project" value="UniProtKB-EC"/>
</dbReference>
<feature type="active site" evidence="10">
    <location>
        <position position="432"/>
    </location>
</feature>
<dbReference type="Proteomes" id="UP000757232">
    <property type="component" value="Unassembled WGS sequence"/>
</dbReference>
<keyword evidence="5 9" id="KW-0378">Hydrolase</keyword>
<feature type="active site" evidence="10">
    <location>
        <position position="455"/>
    </location>
</feature>
<dbReference type="Gene3D" id="3.90.70.10">
    <property type="entry name" value="Cysteine proteinases"/>
    <property type="match status" value="1"/>
</dbReference>
<feature type="compositionally biased region" description="Polar residues" evidence="11">
    <location>
        <begin position="14"/>
        <end position="23"/>
    </location>
</feature>
<evidence type="ECO:0000256" key="2">
    <source>
        <dbReference type="ARBA" id="ARBA00012465"/>
    </source>
</evidence>
<evidence type="ECO:0000256" key="11">
    <source>
        <dbReference type="SAM" id="MobiDB-lite"/>
    </source>
</evidence>
<dbReference type="InterPro" id="IPR038765">
    <property type="entry name" value="Papain-like_cys_pep_sf"/>
</dbReference>
<dbReference type="GO" id="GO:0070005">
    <property type="term" value="F:cysteine-type aminopeptidase activity"/>
    <property type="evidence" value="ECO:0007669"/>
    <property type="project" value="InterPro"/>
</dbReference>
<comment type="similarity">
    <text evidence="9">Belongs to the peptidase C1 family.</text>
</comment>
<sequence length="514" mass="58232">MIFHACDRVRYSPSTTMGSSQSKAVHAESFGCETRSEKEPSGRDQLDFKSSEPVSQDGSISLKNIEQWEDEAMNDLKIQLARTILVDTDYKTALVARNARVTDQHVFNLQLDFKTDPITNQKSSGRCWLFATTNVLRHSIMQKLGLKEFQLSQSYLFFWDKLNKCNWYLEQSIQIADFPLDDRVVNFLSDDLISDGGQWDMAVNLLETYGVVPQAVYPESHSSSASSNMNKLLKLKLREHALVLRRLSISLQTSVSKDVLVKTVRAKKEELMKEIWSIMTATLGVPPRPDVQFTWDYYDKDGKPKSWSGTPIEFYNVFVSKQYPPTECFSIINDPRNEYKKLYTVDRLGNIVGGREVLYVNTEITDLKATVVKMLKAGQPVFFGCDVNQFSDSSLGIMDTALHTPGLENAFNITLGMTKAERLQTNESAMTHAMVITGAHIDPVTGQATRYRVENSWGPDRGDKGFFVMTDKWFDEFVYQVVVPKALAPRELVRVFESGEKVILPPWDPMGSLA</sequence>
<dbReference type="InterPro" id="IPR004134">
    <property type="entry name" value="Peptidase_C1B"/>
</dbReference>